<dbReference type="SUPFAM" id="SSF51556">
    <property type="entry name" value="Metallo-dependent hydrolases"/>
    <property type="match status" value="1"/>
</dbReference>
<dbReference type="InterPro" id="IPR052358">
    <property type="entry name" value="Aro_Compnd_Degr_Hydrolases"/>
</dbReference>
<dbReference type="Proteomes" id="UP000320496">
    <property type="component" value="Chromosome"/>
</dbReference>
<dbReference type="EMBL" id="CP036275">
    <property type="protein sequence ID" value="QDU38707.1"/>
    <property type="molecule type" value="Genomic_DNA"/>
</dbReference>
<dbReference type="EC" id="3.1.1.92" evidence="2"/>
<dbReference type="Gene3D" id="3.20.20.140">
    <property type="entry name" value="Metal-dependent hydrolases"/>
    <property type="match status" value="1"/>
</dbReference>
<accession>A0A517Z8A5</accession>
<dbReference type="InterPro" id="IPR006680">
    <property type="entry name" value="Amidohydro-rel"/>
</dbReference>
<dbReference type="AlphaFoldDB" id="A0A517Z8A5"/>
<name>A0A517Z8A5_9PLAN</name>
<sequence>MNTFDRQMGRRDALMVIGSSAAAVMASSARGADDPSKGFIDAHSHIWTQDTDAYPLAGDQTKKDLDPPSFTDKELLAVAHPHGVTRVVLIQHKPYHGLDNSYIVDAIAANPGVFSAVACIEAAADRPQDEMDRLKKKGVRGFRIRPGEGGSDRWSESDGMNAMWRHAAETGLAICPLINPEDLEQVDGMCRRYPETNVVVDHFARVGIDGEIREKDLKALTALAKHPKAHLKVSAYYALGEKQPPHTELIPMIRRCYEAYGPQRLMWGSDCPYQLTGPNTYGDSIALIRERIDFFSDEDRERILRGTAEKVYFS</sequence>
<reference evidence="2 3" key="1">
    <citation type="submission" date="2019-02" db="EMBL/GenBank/DDBJ databases">
        <title>Deep-cultivation of Planctomycetes and their phenomic and genomic characterization uncovers novel biology.</title>
        <authorList>
            <person name="Wiegand S."/>
            <person name="Jogler M."/>
            <person name="Boedeker C."/>
            <person name="Pinto D."/>
            <person name="Vollmers J."/>
            <person name="Rivas-Marin E."/>
            <person name="Kohn T."/>
            <person name="Peeters S.H."/>
            <person name="Heuer A."/>
            <person name="Rast P."/>
            <person name="Oberbeckmann S."/>
            <person name="Bunk B."/>
            <person name="Jeske O."/>
            <person name="Meyerdierks A."/>
            <person name="Storesund J.E."/>
            <person name="Kallscheuer N."/>
            <person name="Luecker S."/>
            <person name="Lage O.M."/>
            <person name="Pohl T."/>
            <person name="Merkel B.J."/>
            <person name="Hornburger P."/>
            <person name="Mueller R.-W."/>
            <person name="Bruemmer F."/>
            <person name="Labrenz M."/>
            <person name="Spormann A.M."/>
            <person name="Op den Camp H."/>
            <person name="Overmann J."/>
            <person name="Amann R."/>
            <person name="Jetten M.S.M."/>
            <person name="Mascher T."/>
            <person name="Medema M.H."/>
            <person name="Devos D.P."/>
            <person name="Kaster A.-K."/>
            <person name="Ovreas L."/>
            <person name="Rohde M."/>
            <person name="Galperin M.Y."/>
            <person name="Jogler C."/>
        </authorList>
    </citation>
    <scope>NUCLEOTIDE SEQUENCE [LARGE SCALE GENOMIC DNA]</scope>
    <source>
        <strain evidence="2 3">Mal4</strain>
    </source>
</reference>
<proteinExistence type="predicted"/>
<dbReference type="GO" id="GO:0102998">
    <property type="term" value="F:4-sulfomuconolactone hydrolase activity"/>
    <property type="evidence" value="ECO:0007669"/>
    <property type="project" value="UniProtKB-EC"/>
</dbReference>
<keyword evidence="3" id="KW-1185">Reference proteome</keyword>
<dbReference type="Pfam" id="PF04909">
    <property type="entry name" value="Amidohydro_2"/>
    <property type="match status" value="1"/>
</dbReference>
<organism evidence="2 3">
    <name type="scientific">Maioricimonas rarisocia</name>
    <dbReference type="NCBI Taxonomy" id="2528026"/>
    <lineage>
        <taxon>Bacteria</taxon>
        <taxon>Pseudomonadati</taxon>
        <taxon>Planctomycetota</taxon>
        <taxon>Planctomycetia</taxon>
        <taxon>Planctomycetales</taxon>
        <taxon>Planctomycetaceae</taxon>
        <taxon>Maioricimonas</taxon>
    </lineage>
</organism>
<gene>
    <name evidence="2" type="ORF">Mal4_30370</name>
</gene>
<dbReference type="InterPro" id="IPR032466">
    <property type="entry name" value="Metal_Hydrolase"/>
</dbReference>
<dbReference type="PANTHER" id="PTHR35563">
    <property type="entry name" value="BARREL METAL-DEPENDENT HYDROLASE, PUTATIVE (AFU_ORTHOLOGUE AFUA_1G16240)-RELATED"/>
    <property type="match status" value="1"/>
</dbReference>
<keyword evidence="2" id="KW-0378">Hydrolase</keyword>
<protein>
    <submittedName>
        <fullName evidence="2">4-sulfomuconolactone hydrolase</fullName>
        <ecNumber evidence="2">3.1.1.92</ecNumber>
    </submittedName>
</protein>
<dbReference type="KEGG" id="mri:Mal4_30370"/>
<evidence type="ECO:0000313" key="2">
    <source>
        <dbReference type="EMBL" id="QDU38707.1"/>
    </source>
</evidence>
<dbReference type="PANTHER" id="PTHR35563:SF2">
    <property type="entry name" value="BARREL METAL-DEPENDENT HYDROLASE, PUTATIVE (AFU_ORTHOLOGUE AFUA_1G16240)-RELATED"/>
    <property type="match status" value="1"/>
</dbReference>
<evidence type="ECO:0000313" key="3">
    <source>
        <dbReference type="Proteomes" id="UP000320496"/>
    </source>
</evidence>
<feature type="domain" description="Amidohydrolase-related" evidence="1">
    <location>
        <begin position="40"/>
        <end position="312"/>
    </location>
</feature>
<dbReference type="RefSeq" id="WP_197443485.1">
    <property type="nucleotide sequence ID" value="NZ_CP036275.1"/>
</dbReference>
<evidence type="ECO:0000259" key="1">
    <source>
        <dbReference type="Pfam" id="PF04909"/>
    </source>
</evidence>